<accession>A0A210QS35</accession>
<comment type="caution">
    <text evidence="1">The sequence shown here is derived from an EMBL/GenBank/DDBJ whole genome shotgun (WGS) entry which is preliminary data.</text>
</comment>
<dbReference type="EMBL" id="NEDP02002206">
    <property type="protein sequence ID" value="OWF51567.1"/>
    <property type="molecule type" value="Genomic_DNA"/>
</dbReference>
<proteinExistence type="predicted"/>
<keyword evidence="2" id="KW-1185">Reference proteome</keyword>
<reference evidence="1 2" key="1">
    <citation type="journal article" date="2017" name="Nat. Ecol. Evol.">
        <title>Scallop genome provides insights into evolution of bilaterian karyotype and development.</title>
        <authorList>
            <person name="Wang S."/>
            <person name="Zhang J."/>
            <person name="Jiao W."/>
            <person name="Li J."/>
            <person name="Xun X."/>
            <person name="Sun Y."/>
            <person name="Guo X."/>
            <person name="Huan P."/>
            <person name="Dong B."/>
            <person name="Zhang L."/>
            <person name="Hu X."/>
            <person name="Sun X."/>
            <person name="Wang J."/>
            <person name="Zhao C."/>
            <person name="Wang Y."/>
            <person name="Wang D."/>
            <person name="Huang X."/>
            <person name="Wang R."/>
            <person name="Lv J."/>
            <person name="Li Y."/>
            <person name="Zhang Z."/>
            <person name="Liu B."/>
            <person name="Lu W."/>
            <person name="Hui Y."/>
            <person name="Liang J."/>
            <person name="Zhou Z."/>
            <person name="Hou R."/>
            <person name="Li X."/>
            <person name="Liu Y."/>
            <person name="Li H."/>
            <person name="Ning X."/>
            <person name="Lin Y."/>
            <person name="Zhao L."/>
            <person name="Xing Q."/>
            <person name="Dou J."/>
            <person name="Li Y."/>
            <person name="Mao J."/>
            <person name="Guo H."/>
            <person name="Dou H."/>
            <person name="Li T."/>
            <person name="Mu C."/>
            <person name="Jiang W."/>
            <person name="Fu Q."/>
            <person name="Fu X."/>
            <person name="Miao Y."/>
            <person name="Liu J."/>
            <person name="Yu Q."/>
            <person name="Li R."/>
            <person name="Liao H."/>
            <person name="Li X."/>
            <person name="Kong Y."/>
            <person name="Jiang Z."/>
            <person name="Chourrout D."/>
            <person name="Li R."/>
            <person name="Bao Z."/>
        </authorList>
    </citation>
    <scope>NUCLEOTIDE SEQUENCE [LARGE SCALE GENOMIC DNA]</scope>
    <source>
        <strain evidence="1 2">PY_sf001</strain>
    </source>
</reference>
<protein>
    <submittedName>
        <fullName evidence="1">Uncharacterized protein</fullName>
    </submittedName>
</protein>
<organism evidence="1 2">
    <name type="scientific">Mizuhopecten yessoensis</name>
    <name type="common">Japanese scallop</name>
    <name type="synonym">Patinopecten yessoensis</name>
    <dbReference type="NCBI Taxonomy" id="6573"/>
    <lineage>
        <taxon>Eukaryota</taxon>
        <taxon>Metazoa</taxon>
        <taxon>Spiralia</taxon>
        <taxon>Lophotrochozoa</taxon>
        <taxon>Mollusca</taxon>
        <taxon>Bivalvia</taxon>
        <taxon>Autobranchia</taxon>
        <taxon>Pteriomorphia</taxon>
        <taxon>Pectinida</taxon>
        <taxon>Pectinoidea</taxon>
        <taxon>Pectinidae</taxon>
        <taxon>Mizuhopecten</taxon>
    </lineage>
</organism>
<dbReference type="Proteomes" id="UP000242188">
    <property type="component" value="Unassembled WGS sequence"/>
</dbReference>
<dbReference type="OrthoDB" id="5046242at2759"/>
<sequence>MSDIIRFKPKVRELFSKTFNYYYTTTLADTDYGVNRGKTPQDYYAFNIIAKEESSVWGHRDSYSSLNYIIEGDYTVGNPGGQNVQSSVYYQFSKQTPDPKSLIRKLRAHISNIEESW</sequence>
<name>A0A210QS35_MIZYE</name>
<dbReference type="AlphaFoldDB" id="A0A210QS35"/>
<evidence type="ECO:0000313" key="1">
    <source>
        <dbReference type="EMBL" id="OWF51567.1"/>
    </source>
</evidence>
<evidence type="ECO:0000313" key="2">
    <source>
        <dbReference type="Proteomes" id="UP000242188"/>
    </source>
</evidence>
<gene>
    <name evidence="1" type="ORF">KP79_PYT24366</name>
</gene>